<keyword evidence="5" id="KW-0998">Cell outer membrane</keyword>
<dbReference type="KEGG" id="muh:HYN43_003235"/>
<dbReference type="AlphaFoldDB" id="A0A494VN12"/>
<dbReference type="PROSITE" id="PS50005">
    <property type="entry name" value="TPR"/>
    <property type="match status" value="1"/>
</dbReference>
<feature type="chain" id="PRO_5019838205" evidence="7">
    <location>
        <begin position="23"/>
        <end position="464"/>
    </location>
</feature>
<dbReference type="EMBL" id="CP032869">
    <property type="protein sequence ID" value="AYL94370.1"/>
    <property type="molecule type" value="Genomic_DNA"/>
</dbReference>
<organism evidence="10 11">
    <name type="scientific">Mucilaginibacter celer</name>
    <dbReference type="NCBI Taxonomy" id="2305508"/>
    <lineage>
        <taxon>Bacteria</taxon>
        <taxon>Pseudomonadati</taxon>
        <taxon>Bacteroidota</taxon>
        <taxon>Sphingobacteriia</taxon>
        <taxon>Sphingobacteriales</taxon>
        <taxon>Sphingobacteriaceae</taxon>
        <taxon>Mucilaginibacter</taxon>
    </lineage>
</organism>
<evidence type="ECO:0000256" key="7">
    <source>
        <dbReference type="SAM" id="SignalP"/>
    </source>
</evidence>
<comment type="subcellular location">
    <subcellularLocation>
        <location evidence="1">Cell outer membrane</location>
    </subcellularLocation>
</comment>
<keyword evidence="6" id="KW-0802">TPR repeat</keyword>
<evidence type="ECO:0000313" key="11">
    <source>
        <dbReference type="Proteomes" id="UP000270046"/>
    </source>
</evidence>
<evidence type="ECO:0000256" key="3">
    <source>
        <dbReference type="ARBA" id="ARBA00022729"/>
    </source>
</evidence>
<evidence type="ECO:0000256" key="4">
    <source>
        <dbReference type="ARBA" id="ARBA00023136"/>
    </source>
</evidence>
<evidence type="ECO:0000259" key="9">
    <source>
        <dbReference type="Pfam" id="PF14322"/>
    </source>
</evidence>
<feature type="repeat" description="TPR" evidence="6">
    <location>
        <begin position="214"/>
        <end position="247"/>
    </location>
</feature>
<dbReference type="Pfam" id="PF14322">
    <property type="entry name" value="SusD-like_3"/>
    <property type="match status" value="1"/>
</dbReference>
<feature type="signal peptide" evidence="7">
    <location>
        <begin position="1"/>
        <end position="22"/>
    </location>
</feature>
<reference evidence="10 11" key="1">
    <citation type="submission" date="2018-10" db="EMBL/GenBank/DDBJ databases">
        <title>Genome sequencing of Mucilaginibacter sp. HYN0043.</title>
        <authorList>
            <person name="Kim M."/>
            <person name="Yi H."/>
        </authorList>
    </citation>
    <scope>NUCLEOTIDE SEQUENCE [LARGE SCALE GENOMIC DNA]</scope>
    <source>
        <strain evidence="10 11">HYN0043</strain>
    </source>
</reference>
<sequence length="464" mass="51881">MKLFKYILVLMILSMVSSSCQKYVDIKKSSLQSFVTTANDCQLLLDNYTLFNTGYPYDGEASSDDYYLTDDIYNNQDFISVEDLGVYTWLPVSIRANSDQWVGPYNKVYHANLIIEALDKLAGKESQPVIDNLRGSALFMRAYAFWNVAQLYAKPYGATSSSDPGIPIHLVSDVNDIPGRGTVKETYDRMIKDLTEAVGLLNATSTISSRPNKAAAYAMLARVYLSMEDYPNALTNASAALALNNKLLDFNTLDPENPAPFRRFTNPEVIFHSILANNDFLAGGSENFTTAKIKASFVESYNSNDLRRTFFFQPNTDGSYRFGGNYEPTTGSNLFNGLTTDELYITRAECYARAGNTAAALTDLNTLLKSRWVSGTYVNVTATVADDALSKIITERRKELVMRAQRWTDLRRLNKDSRFATSQSREIITGTSTQTFTLPANDPRYTLLIPQEVITGSKLPQNQR</sequence>
<accession>A0A494VN12</accession>
<dbReference type="PROSITE" id="PS51257">
    <property type="entry name" value="PROKAR_LIPOPROTEIN"/>
    <property type="match status" value="1"/>
</dbReference>
<keyword evidence="11" id="KW-1185">Reference proteome</keyword>
<evidence type="ECO:0000313" key="10">
    <source>
        <dbReference type="EMBL" id="AYL94370.1"/>
    </source>
</evidence>
<dbReference type="GO" id="GO:0009279">
    <property type="term" value="C:cell outer membrane"/>
    <property type="evidence" value="ECO:0007669"/>
    <property type="project" value="UniProtKB-SubCell"/>
</dbReference>
<dbReference type="Pfam" id="PF07980">
    <property type="entry name" value="SusD_RagB"/>
    <property type="match status" value="1"/>
</dbReference>
<dbReference type="SUPFAM" id="SSF48452">
    <property type="entry name" value="TPR-like"/>
    <property type="match status" value="1"/>
</dbReference>
<evidence type="ECO:0000256" key="2">
    <source>
        <dbReference type="ARBA" id="ARBA00006275"/>
    </source>
</evidence>
<name>A0A494VN12_9SPHI</name>
<protein>
    <submittedName>
        <fullName evidence="10">RagB/SusD family nutrient uptake outer membrane protein</fullName>
    </submittedName>
</protein>
<dbReference type="InterPro" id="IPR012944">
    <property type="entry name" value="SusD_RagB_dom"/>
</dbReference>
<dbReference type="Gene3D" id="1.25.40.390">
    <property type="match status" value="1"/>
</dbReference>
<gene>
    <name evidence="10" type="ORF">HYN43_003235</name>
</gene>
<dbReference type="InterPro" id="IPR011990">
    <property type="entry name" value="TPR-like_helical_dom_sf"/>
</dbReference>
<dbReference type="RefSeq" id="WP_119408089.1">
    <property type="nucleotide sequence ID" value="NZ_CP032869.1"/>
</dbReference>
<keyword evidence="4" id="KW-0472">Membrane</keyword>
<dbReference type="Proteomes" id="UP000270046">
    <property type="component" value="Chromosome"/>
</dbReference>
<evidence type="ECO:0000256" key="6">
    <source>
        <dbReference type="PROSITE-ProRule" id="PRU00339"/>
    </source>
</evidence>
<evidence type="ECO:0000256" key="5">
    <source>
        <dbReference type="ARBA" id="ARBA00023237"/>
    </source>
</evidence>
<feature type="domain" description="SusD-like N-terminal" evidence="9">
    <location>
        <begin position="23"/>
        <end position="225"/>
    </location>
</feature>
<evidence type="ECO:0000259" key="8">
    <source>
        <dbReference type="Pfam" id="PF07980"/>
    </source>
</evidence>
<dbReference type="InterPro" id="IPR019734">
    <property type="entry name" value="TPR_rpt"/>
</dbReference>
<proteinExistence type="inferred from homology"/>
<feature type="domain" description="RagB/SusD" evidence="8">
    <location>
        <begin position="342"/>
        <end position="414"/>
    </location>
</feature>
<dbReference type="InterPro" id="IPR033985">
    <property type="entry name" value="SusD-like_N"/>
</dbReference>
<comment type="similarity">
    <text evidence="2">Belongs to the SusD family.</text>
</comment>
<evidence type="ECO:0000256" key="1">
    <source>
        <dbReference type="ARBA" id="ARBA00004442"/>
    </source>
</evidence>
<dbReference type="OrthoDB" id="653598at2"/>
<keyword evidence="3 7" id="KW-0732">Signal</keyword>